<dbReference type="PANTHER" id="PTHR43877">
    <property type="entry name" value="AMINOALKYLPHOSPHONATE N-ACETYLTRANSFERASE-RELATED-RELATED"/>
    <property type="match status" value="1"/>
</dbReference>
<organism evidence="5 6">
    <name type="scientific">Cutaneotrichosporon cavernicola</name>
    <dbReference type="NCBI Taxonomy" id="279322"/>
    <lineage>
        <taxon>Eukaryota</taxon>
        <taxon>Fungi</taxon>
        <taxon>Dikarya</taxon>
        <taxon>Basidiomycota</taxon>
        <taxon>Agaricomycotina</taxon>
        <taxon>Tremellomycetes</taxon>
        <taxon>Trichosporonales</taxon>
        <taxon>Trichosporonaceae</taxon>
        <taxon>Cutaneotrichosporon</taxon>
    </lineage>
</organism>
<dbReference type="Gene3D" id="3.40.630.30">
    <property type="match status" value="1"/>
</dbReference>
<name>A0AA48L5D5_9TREE</name>
<dbReference type="GO" id="GO:0016747">
    <property type="term" value="F:acyltransferase activity, transferring groups other than amino-acyl groups"/>
    <property type="evidence" value="ECO:0007669"/>
    <property type="project" value="InterPro"/>
</dbReference>
<feature type="domain" description="N-acetyltransferase" evidence="4">
    <location>
        <begin position="72"/>
        <end position="233"/>
    </location>
</feature>
<feature type="region of interest" description="Disordered" evidence="3">
    <location>
        <begin position="1"/>
        <end position="40"/>
    </location>
</feature>
<evidence type="ECO:0000256" key="1">
    <source>
        <dbReference type="ARBA" id="ARBA00022679"/>
    </source>
</evidence>
<feature type="compositionally biased region" description="Low complexity" evidence="3">
    <location>
        <begin position="1"/>
        <end position="19"/>
    </location>
</feature>
<accession>A0AA48L5D5</accession>
<evidence type="ECO:0000256" key="2">
    <source>
        <dbReference type="ARBA" id="ARBA00023315"/>
    </source>
</evidence>
<keyword evidence="6" id="KW-1185">Reference proteome</keyword>
<evidence type="ECO:0000313" key="6">
    <source>
        <dbReference type="Proteomes" id="UP001233271"/>
    </source>
</evidence>
<dbReference type="SUPFAM" id="SSF55729">
    <property type="entry name" value="Acyl-CoA N-acyltransferases (Nat)"/>
    <property type="match status" value="1"/>
</dbReference>
<dbReference type="PANTHER" id="PTHR43877:SF1">
    <property type="entry name" value="ACETYLTRANSFERASE"/>
    <property type="match status" value="1"/>
</dbReference>
<feature type="compositionally biased region" description="Basic residues" evidence="3">
    <location>
        <begin position="31"/>
        <end position="40"/>
    </location>
</feature>
<dbReference type="InterPro" id="IPR016181">
    <property type="entry name" value="Acyl_CoA_acyltransferase"/>
</dbReference>
<dbReference type="CDD" id="cd04301">
    <property type="entry name" value="NAT_SF"/>
    <property type="match status" value="1"/>
</dbReference>
<dbReference type="KEGG" id="ccac:CcaHIS019_0410530"/>
<dbReference type="InterPro" id="IPR000182">
    <property type="entry name" value="GNAT_dom"/>
</dbReference>
<dbReference type="RefSeq" id="XP_060457498.1">
    <property type="nucleotide sequence ID" value="XM_060600956.1"/>
</dbReference>
<sequence length="250" mass="26750">MSGAVASLPAIASPSPSGPTRLGAPASAVRLRSRSPRKHPLSLTLEKVTPDMLPGLTSRLADIVLARGGESALVAPFTHADATQLYDLPLGVGPRRCLLLVARNAAVPLRRGLAREEKGEGDGEGGEEKGEVVGSVQLHFHAAPNGWFRADVRGLIVHPHYGRRGVARRLMDAVEEEAKACKTKLLLLDTEPDSPAQSLFTSVGFTTTGIVPRYTYSVDGLLRDAALMHKELRCGNCDECGCSTEKKLQW</sequence>
<dbReference type="EMBL" id="AP028215">
    <property type="protein sequence ID" value="BEI92233.1"/>
    <property type="molecule type" value="Genomic_DNA"/>
</dbReference>
<dbReference type="Proteomes" id="UP001233271">
    <property type="component" value="Chromosome 4"/>
</dbReference>
<evidence type="ECO:0000259" key="4">
    <source>
        <dbReference type="PROSITE" id="PS51186"/>
    </source>
</evidence>
<dbReference type="InterPro" id="IPR050832">
    <property type="entry name" value="Bact_Acetyltransf"/>
</dbReference>
<dbReference type="Pfam" id="PF00583">
    <property type="entry name" value="Acetyltransf_1"/>
    <property type="match status" value="1"/>
</dbReference>
<reference evidence="5" key="1">
    <citation type="journal article" date="2023" name="BMC Genomics">
        <title>Chromosome-level genome assemblies of Cutaneotrichosporon spp. (Trichosporonales, Basidiomycota) reveal imbalanced evolution between nucleotide sequences and chromosome synteny.</title>
        <authorList>
            <person name="Kobayashi Y."/>
            <person name="Kayamori A."/>
            <person name="Aoki K."/>
            <person name="Shiwa Y."/>
            <person name="Matsutani M."/>
            <person name="Fujita N."/>
            <person name="Sugita T."/>
            <person name="Iwasaki W."/>
            <person name="Tanaka N."/>
            <person name="Takashima M."/>
        </authorList>
    </citation>
    <scope>NUCLEOTIDE SEQUENCE</scope>
    <source>
        <strain evidence="5">HIS019</strain>
    </source>
</reference>
<dbReference type="PROSITE" id="PS51186">
    <property type="entry name" value="GNAT"/>
    <property type="match status" value="1"/>
</dbReference>
<keyword evidence="2" id="KW-0012">Acyltransferase</keyword>
<dbReference type="AlphaFoldDB" id="A0AA48L5D5"/>
<evidence type="ECO:0000256" key="3">
    <source>
        <dbReference type="SAM" id="MobiDB-lite"/>
    </source>
</evidence>
<keyword evidence="1" id="KW-0808">Transferase</keyword>
<evidence type="ECO:0000313" key="5">
    <source>
        <dbReference type="EMBL" id="BEI92233.1"/>
    </source>
</evidence>
<dbReference type="GeneID" id="85496103"/>
<gene>
    <name evidence="5" type="primary">ttr</name>
    <name evidence="5" type="ORF">CcaverHIS019_0410530</name>
</gene>
<proteinExistence type="predicted"/>
<protein>
    <recommendedName>
        <fullName evidence="4">N-acetyltransferase domain-containing protein</fullName>
    </recommendedName>
</protein>